<dbReference type="PROSITE" id="PS50206">
    <property type="entry name" value="RHODANESE_3"/>
    <property type="match status" value="1"/>
</dbReference>
<accession>A0A3B1BBP1</accession>
<dbReference type="SUPFAM" id="SSF52833">
    <property type="entry name" value="Thioredoxin-like"/>
    <property type="match status" value="1"/>
</dbReference>
<dbReference type="Pfam" id="PF00462">
    <property type="entry name" value="Glutaredoxin"/>
    <property type="match status" value="1"/>
</dbReference>
<dbReference type="InterPro" id="IPR014025">
    <property type="entry name" value="Glutaredoxin_subgr"/>
</dbReference>
<organism evidence="3">
    <name type="scientific">hydrothermal vent metagenome</name>
    <dbReference type="NCBI Taxonomy" id="652676"/>
    <lineage>
        <taxon>unclassified sequences</taxon>
        <taxon>metagenomes</taxon>
        <taxon>ecological metagenomes</taxon>
    </lineage>
</organism>
<dbReference type="FunFam" id="3.40.250.10:FF:000049">
    <property type="entry name" value="Phage shock protein E"/>
    <property type="match status" value="1"/>
</dbReference>
<dbReference type="Pfam" id="PF00581">
    <property type="entry name" value="Rhodanese"/>
    <property type="match status" value="1"/>
</dbReference>
<dbReference type="PRINTS" id="PR00160">
    <property type="entry name" value="GLUTAREDOXIN"/>
</dbReference>
<proteinExistence type="predicted"/>
<dbReference type="Gene3D" id="3.40.250.10">
    <property type="entry name" value="Rhodanese-like domain"/>
    <property type="match status" value="1"/>
</dbReference>
<dbReference type="AlphaFoldDB" id="A0A3B1BBP1"/>
<dbReference type="InterPro" id="IPR050229">
    <property type="entry name" value="GlpE_sulfurtransferase"/>
</dbReference>
<dbReference type="InterPro" id="IPR001763">
    <property type="entry name" value="Rhodanese-like_dom"/>
</dbReference>
<reference evidence="3" key="1">
    <citation type="submission" date="2018-06" db="EMBL/GenBank/DDBJ databases">
        <authorList>
            <person name="Zhirakovskaya E."/>
        </authorList>
    </citation>
    <scope>NUCLEOTIDE SEQUENCE</scope>
</reference>
<dbReference type="InterPro" id="IPR036873">
    <property type="entry name" value="Rhodanese-like_dom_sf"/>
</dbReference>
<name>A0A3B1BBP1_9ZZZZ</name>
<evidence type="ECO:0000259" key="2">
    <source>
        <dbReference type="PROSITE" id="PS50206"/>
    </source>
</evidence>
<feature type="transmembrane region" description="Helical" evidence="1">
    <location>
        <begin position="14"/>
        <end position="40"/>
    </location>
</feature>
<dbReference type="InterPro" id="IPR002109">
    <property type="entry name" value="Glutaredoxin"/>
</dbReference>
<dbReference type="PANTHER" id="PTHR43031:SF18">
    <property type="entry name" value="RHODANESE-RELATED SULFURTRANSFERASES"/>
    <property type="match status" value="1"/>
</dbReference>
<dbReference type="EMBL" id="UOFV01000424">
    <property type="protein sequence ID" value="VAX03725.1"/>
    <property type="molecule type" value="Genomic_DNA"/>
</dbReference>
<dbReference type="InterPro" id="IPR036249">
    <property type="entry name" value="Thioredoxin-like_sf"/>
</dbReference>
<dbReference type="PROSITE" id="PS51354">
    <property type="entry name" value="GLUTAREDOXIN_2"/>
    <property type="match status" value="1"/>
</dbReference>
<keyword evidence="1" id="KW-1133">Transmembrane helix</keyword>
<dbReference type="SUPFAM" id="SSF52821">
    <property type="entry name" value="Rhodanese/Cell cycle control phosphatase"/>
    <property type="match status" value="1"/>
</dbReference>
<keyword evidence="1" id="KW-0812">Transmembrane</keyword>
<dbReference type="Gene3D" id="3.40.30.10">
    <property type="entry name" value="Glutaredoxin"/>
    <property type="match status" value="1"/>
</dbReference>
<protein>
    <submittedName>
        <fullName evidence="3">Rhodanese-like domain protein</fullName>
    </submittedName>
</protein>
<dbReference type="PANTHER" id="PTHR43031">
    <property type="entry name" value="FAD-DEPENDENT OXIDOREDUCTASE"/>
    <property type="match status" value="1"/>
</dbReference>
<gene>
    <name evidence="3" type="ORF">MNBD_GAMMA19-662</name>
</gene>
<dbReference type="CDD" id="cd00158">
    <property type="entry name" value="RHOD"/>
    <property type="match status" value="1"/>
</dbReference>
<dbReference type="SMART" id="SM00450">
    <property type="entry name" value="RHOD"/>
    <property type="match status" value="1"/>
</dbReference>
<keyword evidence="1" id="KW-0472">Membrane</keyword>
<evidence type="ECO:0000313" key="3">
    <source>
        <dbReference type="EMBL" id="VAX03725.1"/>
    </source>
</evidence>
<sequence length="266" mass="29687">MQEFGNFFSGNWELFLALAIILFLLARTWFGPSAVVMVLVNEAVQLINHKNALVVDVRTEKEYKEGHVMNALHIPLGMLDDRIQELQVYKNHAVVMVCRSGARSAQAATKLKKQGFTNVHNIGGGMLAWERVKLPTTTKVGKPPKPELEKLELGDAEVDETTETTETKNPVLVYCTREYPFCTRAIELLEVKNIGFDEIRIDEDTDKRSEMEARSGQTSVPQIFIGDVYVGDCDDMYVLEDKGELDVLLGLQDAPAANSKPQDSVA</sequence>
<feature type="domain" description="Rhodanese" evidence="2">
    <location>
        <begin position="48"/>
        <end position="138"/>
    </location>
</feature>
<evidence type="ECO:0000256" key="1">
    <source>
        <dbReference type="SAM" id="Phobius"/>
    </source>
</evidence>